<sequence length="282" mass="31267">MENTVEVKDTNNCTTESQCIIAKKVCDICTQRDCLSPIPSENSRLIDSARLCGEKTVRIDENDNFVFEPGDLLSVPLDVTSVKLAGKFSVSECCIVSIEPLNACCGVGQQGYWKITIRYKFTYPINFFRGTTPVPLEEDVSGTYVPVDSILACTTWEKTVILFGGDICKCNDDCVDIAFCNSLYEPCGPYSNEKPFALVQVEGCLLQLDFGTPSDTSKPINATIGLFSIIKTYRIANMLVETSGDCLVEENPCQEDIDDPCEFFSKLDFPFKDFDPECPLDD</sequence>
<evidence type="ECO:0000313" key="1">
    <source>
        <dbReference type="EMBL" id="MCY6958703.1"/>
    </source>
</evidence>
<dbReference type="RefSeq" id="WP_268061119.1">
    <property type="nucleotide sequence ID" value="NZ_JAPQFJ010000007.1"/>
</dbReference>
<name>A0ABT4D963_9CLOT</name>
<evidence type="ECO:0008006" key="3">
    <source>
        <dbReference type="Google" id="ProtNLM"/>
    </source>
</evidence>
<dbReference type="EMBL" id="JAPQFJ010000007">
    <property type="protein sequence ID" value="MCY6958703.1"/>
    <property type="molecule type" value="Genomic_DNA"/>
</dbReference>
<dbReference type="Proteomes" id="UP001144612">
    <property type="component" value="Unassembled WGS sequence"/>
</dbReference>
<proteinExistence type="predicted"/>
<organism evidence="1 2">
    <name type="scientific">Clostridium brassicae</name>
    <dbReference type="NCBI Taxonomy" id="2999072"/>
    <lineage>
        <taxon>Bacteria</taxon>
        <taxon>Bacillati</taxon>
        <taxon>Bacillota</taxon>
        <taxon>Clostridia</taxon>
        <taxon>Eubacteriales</taxon>
        <taxon>Clostridiaceae</taxon>
        <taxon>Clostridium</taxon>
    </lineage>
</organism>
<protein>
    <recommendedName>
        <fullName evidence="3">DUF3794 domain-containing protein</fullName>
    </recommendedName>
</protein>
<reference evidence="1" key="1">
    <citation type="submission" date="2022-12" db="EMBL/GenBank/DDBJ databases">
        <title>Clostridium sp. nov., isolated from industrial wastewater.</title>
        <authorList>
            <person name="Jiayan W."/>
        </authorList>
    </citation>
    <scope>NUCLEOTIDE SEQUENCE</scope>
    <source>
        <strain evidence="1">ZC22-4</strain>
    </source>
</reference>
<keyword evidence="2" id="KW-1185">Reference proteome</keyword>
<comment type="caution">
    <text evidence="1">The sequence shown here is derived from an EMBL/GenBank/DDBJ whole genome shotgun (WGS) entry which is preliminary data.</text>
</comment>
<accession>A0ABT4D963</accession>
<gene>
    <name evidence="1" type="ORF">OW729_08805</name>
</gene>
<evidence type="ECO:0000313" key="2">
    <source>
        <dbReference type="Proteomes" id="UP001144612"/>
    </source>
</evidence>